<accession>A0A6H9YFH3</accession>
<reference evidence="1 2" key="1">
    <citation type="submission" date="2019-09" db="EMBL/GenBank/DDBJ databases">
        <title>Actinomadura physcomitrii sp. nov., a novel actinomycete isolated from moss [Physcomitrium sphaericum (Ludw) Fuernr].</title>
        <authorList>
            <person name="Zhuang X."/>
            <person name="Liu C."/>
        </authorList>
    </citation>
    <scope>NUCLEOTIDE SEQUENCE [LARGE SCALE GENOMIC DNA]</scope>
    <source>
        <strain evidence="1 2">HMC1</strain>
    </source>
</reference>
<organism evidence="1 2">
    <name type="scientific">Actinomadura rudentiformis</name>
    <dbReference type="NCBI Taxonomy" id="359158"/>
    <lineage>
        <taxon>Bacteria</taxon>
        <taxon>Bacillati</taxon>
        <taxon>Actinomycetota</taxon>
        <taxon>Actinomycetes</taxon>
        <taxon>Streptosporangiales</taxon>
        <taxon>Thermomonosporaceae</taxon>
        <taxon>Actinomadura</taxon>
    </lineage>
</organism>
<protein>
    <recommendedName>
        <fullName evidence="3">HEPN domain-containing protein</fullName>
    </recommendedName>
</protein>
<dbReference type="Gene3D" id="1.20.120.330">
    <property type="entry name" value="Nucleotidyltransferases domain 2"/>
    <property type="match status" value="1"/>
</dbReference>
<evidence type="ECO:0000313" key="1">
    <source>
        <dbReference type="EMBL" id="KAB2343379.1"/>
    </source>
</evidence>
<evidence type="ECO:0008006" key="3">
    <source>
        <dbReference type="Google" id="ProtNLM"/>
    </source>
</evidence>
<keyword evidence="2" id="KW-1185">Reference proteome</keyword>
<evidence type="ECO:0000313" key="2">
    <source>
        <dbReference type="Proteomes" id="UP000468735"/>
    </source>
</evidence>
<dbReference type="OrthoDB" id="3728235at2"/>
<dbReference type="EMBL" id="WBMT01000019">
    <property type="protein sequence ID" value="KAB2343379.1"/>
    <property type="molecule type" value="Genomic_DNA"/>
</dbReference>
<comment type="caution">
    <text evidence="1">The sequence shown here is derived from an EMBL/GenBank/DDBJ whole genome shotgun (WGS) entry which is preliminary data.</text>
</comment>
<sequence length="151" mass="16354">MARWTRGEAVIERLIATGELQKVQGPAADGEPWLAKAQRTYASAVVLGATDRDSAYVLAYDAARLAGTAVLAHQGLRPTTKGGHLVVDEVLRAQFGEVFKPFRGLRIRRNELEYPAFPGDSADEAEIEKALSSADHIVRAAQKLLPSLGIF</sequence>
<gene>
    <name evidence="1" type="ORF">F8566_35185</name>
</gene>
<dbReference type="RefSeq" id="WP_151566182.1">
    <property type="nucleotide sequence ID" value="NZ_WBMT01000019.1"/>
</dbReference>
<dbReference type="AlphaFoldDB" id="A0A6H9YFH3"/>
<proteinExistence type="predicted"/>
<dbReference type="Proteomes" id="UP000468735">
    <property type="component" value="Unassembled WGS sequence"/>
</dbReference>
<name>A0A6H9YFH3_9ACTN</name>